<evidence type="ECO:0000313" key="3">
    <source>
        <dbReference type="Proteomes" id="UP001165060"/>
    </source>
</evidence>
<name>A0ABQ6MLX8_9STRA</name>
<feature type="non-terminal residue" evidence="2">
    <location>
        <position position="1"/>
    </location>
</feature>
<dbReference type="EMBL" id="BRYB01002998">
    <property type="protein sequence ID" value="GMI28806.1"/>
    <property type="molecule type" value="Genomic_DNA"/>
</dbReference>
<evidence type="ECO:0000259" key="1">
    <source>
        <dbReference type="Pfam" id="PF00551"/>
    </source>
</evidence>
<comment type="caution">
    <text evidence="2">The sequence shown here is derived from an EMBL/GenBank/DDBJ whole genome shotgun (WGS) entry which is preliminary data.</text>
</comment>
<protein>
    <recommendedName>
        <fullName evidence="1">Formyl transferase N-terminal domain-containing protein</fullName>
    </recommendedName>
</protein>
<dbReference type="InterPro" id="IPR002376">
    <property type="entry name" value="Formyl_transf_N"/>
</dbReference>
<dbReference type="Gene3D" id="3.40.50.170">
    <property type="entry name" value="Formyl transferase, N-terminal domain"/>
    <property type="match status" value="1"/>
</dbReference>
<feature type="domain" description="Formyl transferase N-terminal" evidence="1">
    <location>
        <begin position="82"/>
        <end position="176"/>
    </location>
</feature>
<accession>A0ABQ6MLX8</accession>
<feature type="non-terminal residue" evidence="2">
    <location>
        <position position="234"/>
    </location>
</feature>
<gene>
    <name evidence="2" type="ORF">TeGR_g12683</name>
</gene>
<sequence length="234" mass="25918">FDVILMINGHRPKTPENPACAEMQRYEVDALIDDTFPGMEGWCAKEGEAGEIRAAAEAGRICSIGNLIKAYNVDVHWVMKSHGPENCALVKSLNPCVMINLRNTVIYKEPIISLARIGMFNIHSGELPTYRGLMAAWRAMCAGDEFIQPSLHLIPDAGIDTGPLLGMGKFRIDKSKSFLHHSQYLYTTVLDQFVDTLVALKAPGQDPKETLANITTTEHPGTRGAHYYKFPTDE</sequence>
<dbReference type="SUPFAM" id="SSF53328">
    <property type="entry name" value="Formyltransferase"/>
    <property type="match status" value="1"/>
</dbReference>
<proteinExistence type="predicted"/>
<reference evidence="2 3" key="1">
    <citation type="journal article" date="2023" name="Commun. Biol.">
        <title>Genome analysis of Parmales, the sister group of diatoms, reveals the evolutionary specialization of diatoms from phago-mixotrophs to photoautotrophs.</title>
        <authorList>
            <person name="Ban H."/>
            <person name="Sato S."/>
            <person name="Yoshikawa S."/>
            <person name="Yamada K."/>
            <person name="Nakamura Y."/>
            <person name="Ichinomiya M."/>
            <person name="Sato N."/>
            <person name="Blanc-Mathieu R."/>
            <person name="Endo H."/>
            <person name="Kuwata A."/>
            <person name="Ogata H."/>
        </authorList>
    </citation>
    <scope>NUCLEOTIDE SEQUENCE [LARGE SCALE GENOMIC DNA]</scope>
</reference>
<evidence type="ECO:0000313" key="2">
    <source>
        <dbReference type="EMBL" id="GMI28806.1"/>
    </source>
</evidence>
<organism evidence="2 3">
    <name type="scientific">Tetraparma gracilis</name>
    <dbReference type="NCBI Taxonomy" id="2962635"/>
    <lineage>
        <taxon>Eukaryota</taxon>
        <taxon>Sar</taxon>
        <taxon>Stramenopiles</taxon>
        <taxon>Ochrophyta</taxon>
        <taxon>Bolidophyceae</taxon>
        <taxon>Parmales</taxon>
        <taxon>Triparmaceae</taxon>
        <taxon>Tetraparma</taxon>
    </lineage>
</organism>
<dbReference type="Proteomes" id="UP001165060">
    <property type="component" value="Unassembled WGS sequence"/>
</dbReference>
<dbReference type="Pfam" id="PF00551">
    <property type="entry name" value="Formyl_trans_N"/>
    <property type="match status" value="1"/>
</dbReference>
<keyword evidence="3" id="KW-1185">Reference proteome</keyword>
<dbReference type="InterPro" id="IPR036477">
    <property type="entry name" value="Formyl_transf_N_sf"/>
</dbReference>